<keyword evidence="2 3" id="KW-0040">ANK repeat</keyword>
<feature type="repeat" description="ANK" evidence="3">
    <location>
        <begin position="138"/>
        <end position="170"/>
    </location>
</feature>
<dbReference type="SMART" id="SM00248">
    <property type="entry name" value="ANK"/>
    <property type="match status" value="3"/>
</dbReference>
<protein>
    <submittedName>
        <fullName evidence="4">Uncharacterized protein</fullName>
    </submittedName>
</protein>
<reference evidence="4" key="1">
    <citation type="submission" date="2020-10" db="EMBL/GenBank/DDBJ databases">
        <title>High-Quality Genome Resource of Clonostachys rosea strain S41 by Oxford Nanopore Long-Read Sequencing.</title>
        <authorList>
            <person name="Wang H."/>
        </authorList>
    </citation>
    <scope>NUCLEOTIDE SEQUENCE</scope>
    <source>
        <strain evidence="4">S41</strain>
    </source>
</reference>
<dbReference type="PROSITE" id="PS50088">
    <property type="entry name" value="ANK_REPEAT"/>
    <property type="match status" value="1"/>
</dbReference>
<evidence type="ECO:0000256" key="1">
    <source>
        <dbReference type="ARBA" id="ARBA00022737"/>
    </source>
</evidence>
<dbReference type="PANTHER" id="PTHR24198">
    <property type="entry name" value="ANKYRIN REPEAT AND PROTEIN KINASE DOMAIN-CONTAINING PROTEIN"/>
    <property type="match status" value="1"/>
</dbReference>
<dbReference type="Proteomes" id="UP000616885">
    <property type="component" value="Unassembled WGS sequence"/>
</dbReference>
<sequence>MRIRDEDLIDLLFLALSNNHMSMAKLLNNAMSRAAHEPIELREKMTPYVRNILDVPHSGLPALYNARELCLIHDIPSDMEYADDYPFLSEDRGSDAFNSHSIDLQIHPTLAFAAAELGDNDVLKFLIKEGTMIFQRSDGQNVLSCAARNLHESTVKLLVEAGADARWRDEHGCTPVVRALAAWRAREQGFFTPRYTKIAETTYQDMAGTPYWHITQTAYWHVAEREYWKRKLKAIVAILLTRSCNSQALIKTGIQVILLWAIDKNLTNLALALGAVVSSHYSPLSKRVIWWLPDQY</sequence>
<name>A0A8H7N8M0_BIOOC</name>
<organism evidence="4 5">
    <name type="scientific">Bionectria ochroleuca</name>
    <name type="common">Gliocladium roseum</name>
    <dbReference type="NCBI Taxonomy" id="29856"/>
    <lineage>
        <taxon>Eukaryota</taxon>
        <taxon>Fungi</taxon>
        <taxon>Dikarya</taxon>
        <taxon>Ascomycota</taxon>
        <taxon>Pezizomycotina</taxon>
        <taxon>Sordariomycetes</taxon>
        <taxon>Hypocreomycetidae</taxon>
        <taxon>Hypocreales</taxon>
        <taxon>Bionectriaceae</taxon>
        <taxon>Clonostachys</taxon>
    </lineage>
</organism>
<evidence type="ECO:0000313" key="5">
    <source>
        <dbReference type="Proteomes" id="UP000616885"/>
    </source>
</evidence>
<gene>
    <name evidence="4" type="ORF">IM811_015376</name>
</gene>
<dbReference type="SUPFAM" id="SSF48403">
    <property type="entry name" value="Ankyrin repeat"/>
    <property type="match status" value="1"/>
</dbReference>
<keyword evidence="1" id="KW-0677">Repeat</keyword>
<proteinExistence type="predicted"/>
<comment type="caution">
    <text evidence="4">The sequence shown here is derived from an EMBL/GenBank/DDBJ whole genome shotgun (WGS) entry which is preliminary data.</text>
</comment>
<evidence type="ECO:0000313" key="4">
    <source>
        <dbReference type="EMBL" id="KAF9751156.1"/>
    </source>
</evidence>
<evidence type="ECO:0000256" key="2">
    <source>
        <dbReference type="ARBA" id="ARBA00023043"/>
    </source>
</evidence>
<dbReference type="InterPro" id="IPR002110">
    <property type="entry name" value="Ankyrin_rpt"/>
</dbReference>
<dbReference type="InterPro" id="IPR036770">
    <property type="entry name" value="Ankyrin_rpt-contain_sf"/>
</dbReference>
<accession>A0A8H7N8M0</accession>
<dbReference type="PANTHER" id="PTHR24198:SF165">
    <property type="entry name" value="ANKYRIN REPEAT-CONTAINING PROTEIN-RELATED"/>
    <property type="match status" value="1"/>
</dbReference>
<dbReference type="Gene3D" id="1.25.40.20">
    <property type="entry name" value="Ankyrin repeat-containing domain"/>
    <property type="match status" value="1"/>
</dbReference>
<evidence type="ECO:0000256" key="3">
    <source>
        <dbReference type="PROSITE-ProRule" id="PRU00023"/>
    </source>
</evidence>
<dbReference type="EMBL" id="JADCTT010000006">
    <property type="protein sequence ID" value="KAF9751156.1"/>
    <property type="molecule type" value="Genomic_DNA"/>
</dbReference>
<dbReference type="AlphaFoldDB" id="A0A8H7N8M0"/>
<dbReference type="Pfam" id="PF12796">
    <property type="entry name" value="Ank_2"/>
    <property type="match status" value="1"/>
</dbReference>